<keyword evidence="2" id="KW-0963">Cytoplasm</keyword>
<dbReference type="PANTHER" id="PTHR47174">
    <property type="entry name" value="BRIDGING INTEGRATOR 3"/>
    <property type="match status" value="1"/>
</dbReference>
<feature type="domain" description="BAR" evidence="4">
    <location>
        <begin position="851"/>
        <end position="1068"/>
    </location>
</feature>
<dbReference type="GO" id="GO:0008289">
    <property type="term" value="F:lipid binding"/>
    <property type="evidence" value="ECO:0007669"/>
    <property type="project" value="TreeGrafter"/>
</dbReference>
<dbReference type="SUPFAM" id="SSF103657">
    <property type="entry name" value="BAR/IMD domain-like"/>
    <property type="match status" value="1"/>
</dbReference>
<dbReference type="Proteomes" id="UP001276659">
    <property type="component" value="Unassembled WGS sequence"/>
</dbReference>
<dbReference type="InterPro" id="IPR027267">
    <property type="entry name" value="AH/BAR_dom_sf"/>
</dbReference>
<dbReference type="PROSITE" id="PS51021">
    <property type="entry name" value="BAR"/>
    <property type="match status" value="1"/>
</dbReference>
<evidence type="ECO:0000313" key="5">
    <source>
        <dbReference type="EMBL" id="KAK3169433.1"/>
    </source>
</evidence>
<dbReference type="GO" id="GO:0043332">
    <property type="term" value="C:mating projection tip"/>
    <property type="evidence" value="ECO:0007669"/>
    <property type="project" value="TreeGrafter"/>
</dbReference>
<gene>
    <name evidence="5" type="ORF">OEA41_008816</name>
</gene>
<dbReference type="GO" id="GO:0006897">
    <property type="term" value="P:endocytosis"/>
    <property type="evidence" value="ECO:0007669"/>
    <property type="project" value="InterPro"/>
</dbReference>
<dbReference type="Pfam" id="PF03114">
    <property type="entry name" value="BAR"/>
    <property type="match status" value="1"/>
</dbReference>
<keyword evidence="3" id="KW-0206">Cytoskeleton</keyword>
<evidence type="ECO:0000259" key="4">
    <source>
        <dbReference type="PROSITE" id="PS51021"/>
    </source>
</evidence>
<name>A0AAD9Z4Q3_9LECA</name>
<dbReference type="GO" id="GO:0097320">
    <property type="term" value="P:plasma membrane tubulation"/>
    <property type="evidence" value="ECO:0007669"/>
    <property type="project" value="TreeGrafter"/>
</dbReference>
<evidence type="ECO:0000256" key="1">
    <source>
        <dbReference type="ARBA" id="ARBA00004245"/>
    </source>
</evidence>
<evidence type="ECO:0000256" key="2">
    <source>
        <dbReference type="ARBA" id="ARBA00022490"/>
    </source>
</evidence>
<organism evidence="5 6">
    <name type="scientific">Lepraria neglecta</name>
    <dbReference type="NCBI Taxonomy" id="209136"/>
    <lineage>
        <taxon>Eukaryota</taxon>
        <taxon>Fungi</taxon>
        <taxon>Dikarya</taxon>
        <taxon>Ascomycota</taxon>
        <taxon>Pezizomycotina</taxon>
        <taxon>Lecanoromycetes</taxon>
        <taxon>OSLEUM clade</taxon>
        <taxon>Lecanoromycetidae</taxon>
        <taxon>Lecanorales</taxon>
        <taxon>Lecanorineae</taxon>
        <taxon>Stereocaulaceae</taxon>
        <taxon>Lepraria</taxon>
    </lineage>
</organism>
<dbReference type="CDD" id="cd07591">
    <property type="entry name" value="BAR_Rvs161p"/>
    <property type="match status" value="1"/>
</dbReference>
<evidence type="ECO:0000256" key="3">
    <source>
        <dbReference type="ARBA" id="ARBA00023212"/>
    </source>
</evidence>
<dbReference type="FunFam" id="1.20.1270.60:FF:000014">
    <property type="entry name" value="Protein hob3, variant"/>
    <property type="match status" value="1"/>
</dbReference>
<dbReference type="GO" id="GO:0031097">
    <property type="term" value="C:medial cortex"/>
    <property type="evidence" value="ECO:0007669"/>
    <property type="project" value="TreeGrafter"/>
</dbReference>
<reference evidence="5" key="1">
    <citation type="submission" date="2022-11" db="EMBL/GenBank/DDBJ databases">
        <title>Chromosomal genome sequence assembly and mating type (MAT) locus characterization of the leprose asexual lichenized fungus Lepraria neglecta (Nyl.) Erichsen.</title>
        <authorList>
            <person name="Allen J.L."/>
            <person name="Pfeffer B."/>
        </authorList>
    </citation>
    <scope>NUCLEOTIDE SEQUENCE</scope>
    <source>
        <strain evidence="5">Allen 5258</strain>
    </source>
</reference>
<dbReference type="SMART" id="SM00721">
    <property type="entry name" value="BAR"/>
    <property type="match status" value="1"/>
</dbReference>
<dbReference type="PANTHER" id="PTHR47174:SF3">
    <property type="entry name" value="BRIDGING INTEGRATOR 3"/>
    <property type="match status" value="1"/>
</dbReference>
<dbReference type="GO" id="GO:0007015">
    <property type="term" value="P:actin filament organization"/>
    <property type="evidence" value="ECO:0007669"/>
    <property type="project" value="InterPro"/>
</dbReference>
<dbReference type="InterPro" id="IPR004148">
    <property type="entry name" value="BAR_dom"/>
</dbReference>
<dbReference type="Gene3D" id="1.20.1270.60">
    <property type="entry name" value="Arfaptin homology (AH) domain/BAR domain"/>
    <property type="match status" value="1"/>
</dbReference>
<dbReference type="AlphaFoldDB" id="A0AAD9Z4Q3"/>
<dbReference type="EMBL" id="JASNWA010000009">
    <property type="protein sequence ID" value="KAK3169433.1"/>
    <property type="molecule type" value="Genomic_DNA"/>
</dbReference>
<comment type="subcellular location">
    <subcellularLocation>
        <location evidence="1">Cytoplasm</location>
        <location evidence="1">Cytoskeleton</location>
    </subcellularLocation>
</comment>
<dbReference type="GO" id="GO:0051666">
    <property type="term" value="P:actin cortical patch localization"/>
    <property type="evidence" value="ECO:0007669"/>
    <property type="project" value="InterPro"/>
</dbReference>
<accession>A0AAD9Z4Q3</accession>
<evidence type="ECO:0000313" key="6">
    <source>
        <dbReference type="Proteomes" id="UP001276659"/>
    </source>
</evidence>
<dbReference type="GO" id="GO:0030479">
    <property type="term" value="C:actin cortical patch"/>
    <property type="evidence" value="ECO:0007669"/>
    <property type="project" value="TreeGrafter"/>
</dbReference>
<dbReference type="GO" id="GO:1990528">
    <property type="term" value="C:Rvs161p-Rvs167p complex"/>
    <property type="evidence" value="ECO:0007669"/>
    <property type="project" value="TreeGrafter"/>
</dbReference>
<comment type="caution">
    <text evidence="5">The sequence shown here is derived from an EMBL/GenBank/DDBJ whole genome shotgun (WGS) entry which is preliminary data.</text>
</comment>
<sequence length="1092" mass="121215">MSSNRLLSSMDLTTRSFDLARALMDFSNSCSMTDVSLRIVKWLARERIEDASFTACCKLAASLAYPNAEGMEIRTKLQEADHKIMGIKGAPISLIVSGSLGRLLGYDPEYCYMVSSVASLTEFHEPNYVTEILCSMILDKGGHQEEVSYQYNIQRAPIKAVISKIVESIYINVVNSGHSIGGLCDELKHLHPHLLNSVTFAGIVMGIQRTDKDVLIVSDRFPADLTAWLLCHFEGVLHIIVETKTVLKKPLGTSSRLLKIMIKNLCPVDGTCLIRDSSIVASESVGSNTFAFLRGTDDTDYRPCSYARQGLYVLENIMSTPMASKSIGLNEAQENYITAVAKKMNGWLMDVPLKVGPRVPGYAFKSDLSEDADQSGLRIGHLLVNHPRLSHIKTGKFEMSGPVFRESDVAYKAAETAYNEEWLPFSAGSANVLSNFPYAETMLKDMMAACKCSNCGKDGGELQACKRGCLRHSAVTRLFLLLAHAIADGFGAQNVSAMADPETQIKGMVELFSELIYQQTVCCDMEAFESTDVSHSGGSSWAAIQYGSFVAAAPWLDLTREITVAGSFGLTFLEGNIKGLPDDFGILRCEVAQYTSTVKRFPKAQPSTVETRGQLQAAMNDEIELDDPTLLQPAKAVNLQDALQLDSVKAKLVTAIFRADASLYRFMTTVEAGTYVVIIDPTAVLVALTNAQTPECSHDNSAGTEEKLTVAQHVVIDDFDRMLDTWKPSLKRPGTTIEMSRILDTHLKHKKTPRCRGQVWAYPALLGLHPSVCLMMANTLRSRHQKGRQSGDHPGHDEDWYAAYIWAEWKWNGEAHYTNTGHVEKTSDRDYEVEERYDISETRDEGLAVPHDGIGSKQTTEGSKGISRFFTRWALKPGIVDKKYRGPDTRCIAMTASQMRIAETIDAFYGDAGANDGVSRSYKQAVEDLDAETIKALDGPFRQTVLEPISRFCAYFPDINECIKKRNHKLLDYDATRAKVKKLVEKPDKDPTKLPRAERESDLAKTAYEALNEQLFSELPQLIDLRVPYLDPSFEALVKIQLRFCAEAYSRMAQVQQFLDADTREQYAQGHLDSRVEQVLGEIRELSIAGTV</sequence>
<protein>
    <recommendedName>
        <fullName evidence="4">BAR domain-containing protein</fullName>
    </recommendedName>
</protein>
<proteinExistence type="predicted"/>
<dbReference type="InterPro" id="IPR037429">
    <property type="entry name" value="Rvs161/Hob3_BAR"/>
</dbReference>
<keyword evidence="6" id="KW-1185">Reference proteome</keyword>
<dbReference type="InterPro" id="IPR046982">
    <property type="entry name" value="BIN3/RVS161-like"/>
</dbReference>